<dbReference type="Proteomes" id="UP001057452">
    <property type="component" value="Chromosome 6"/>
</dbReference>
<sequence length="484" mass="54300">MENNVYQTIVDYKCKGQYPLDSTKTCKKEIRRKASTYVLDGGALYYMKGKATKTKVVRGAEEENAIFRDFHDSATGAHTGQHRTRDAMSKRFFWPGMSSDIHKWVSECAVCQAAAHPIKQEVEYTPIKVEHPFELIGMDLIGRLKTTNSGNVYICVMVDYLTKWPQAYPLKTKTATEINKNVCAKMGIQRSLCSPYHPQTNELVERMNGTIQRALRKLVADKPEDWDEYLDAVMFGLRTKKQMTTKFSPYFLMFGREVRYPTEVPEHFMVDSSVEDVVAEEKVSQGVKNLEEIKDILHGNISKQEKSTRERLTKGIPKCHFRVGDQVLHGSSISASLTCCSISLTCCSIGPTCCSIGPTCCSISLTCCSIGPTCCSIGLTCCSIGLTCCSIGLTCCSNKYYVQEAWAGKDVHVLLSKIGPYKLFFWDITNTGPNKELESEVINAYLTLIVRKFNQCNDGQAAVIDSYAMTAIWKHKFGRIRVCT</sequence>
<keyword evidence="2" id="KW-1185">Reference proteome</keyword>
<accession>A0ACB9XGS4</accession>
<reference evidence="1" key="1">
    <citation type="submission" date="2022-05" db="EMBL/GenBank/DDBJ databases">
        <title>Chromosome-level genome of Chaenocephalus aceratus.</title>
        <authorList>
            <person name="Park H."/>
        </authorList>
    </citation>
    <scope>NUCLEOTIDE SEQUENCE</scope>
    <source>
        <strain evidence="1">KU_202001</strain>
    </source>
</reference>
<proteinExistence type="predicted"/>
<dbReference type="EMBL" id="CM043790">
    <property type="protein sequence ID" value="KAI4825518.1"/>
    <property type="molecule type" value="Genomic_DNA"/>
</dbReference>
<protein>
    <submittedName>
        <fullName evidence="1">Uncharacterized protein</fullName>
    </submittedName>
</protein>
<evidence type="ECO:0000313" key="1">
    <source>
        <dbReference type="EMBL" id="KAI4825518.1"/>
    </source>
</evidence>
<gene>
    <name evidence="1" type="ORF">KUCAC02_021198</name>
</gene>
<evidence type="ECO:0000313" key="2">
    <source>
        <dbReference type="Proteomes" id="UP001057452"/>
    </source>
</evidence>
<organism evidence="1 2">
    <name type="scientific">Chaenocephalus aceratus</name>
    <name type="common">Blackfin icefish</name>
    <name type="synonym">Chaenichthys aceratus</name>
    <dbReference type="NCBI Taxonomy" id="36190"/>
    <lineage>
        <taxon>Eukaryota</taxon>
        <taxon>Metazoa</taxon>
        <taxon>Chordata</taxon>
        <taxon>Craniata</taxon>
        <taxon>Vertebrata</taxon>
        <taxon>Euteleostomi</taxon>
        <taxon>Actinopterygii</taxon>
        <taxon>Neopterygii</taxon>
        <taxon>Teleostei</taxon>
        <taxon>Neoteleostei</taxon>
        <taxon>Acanthomorphata</taxon>
        <taxon>Eupercaria</taxon>
        <taxon>Perciformes</taxon>
        <taxon>Notothenioidei</taxon>
        <taxon>Channichthyidae</taxon>
        <taxon>Chaenocephalus</taxon>
    </lineage>
</organism>
<name>A0ACB9XGS4_CHAAC</name>
<comment type="caution">
    <text evidence="1">The sequence shown here is derived from an EMBL/GenBank/DDBJ whole genome shotgun (WGS) entry which is preliminary data.</text>
</comment>